<reference evidence="1 4" key="1">
    <citation type="journal article" date="2011" name="Nature">
        <title>The Medicago genome provides insight into the evolution of rhizobial symbioses.</title>
        <authorList>
            <person name="Young N.D."/>
            <person name="Debelle F."/>
            <person name="Oldroyd G.E."/>
            <person name="Geurts R."/>
            <person name="Cannon S.B."/>
            <person name="Udvardi M.K."/>
            <person name="Benedito V.A."/>
            <person name="Mayer K.F."/>
            <person name="Gouzy J."/>
            <person name="Schoof H."/>
            <person name="Van de Peer Y."/>
            <person name="Proost S."/>
            <person name="Cook D.R."/>
            <person name="Meyers B.C."/>
            <person name="Spannagl M."/>
            <person name="Cheung F."/>
            <person name="De Mita S."/>
            <person name="Krishnakumar V."/>
            <person name="Gundlach H."/>
            <person name="Zhou S."/>
            <person name="Mudge J."/>
            <person name="Bharti A.K."/>
            <person name="Murray J.D."/>
            <person name="Naoumkina M.A."/>
            <person name="Rosen B."/>
            <person name="Silverstein K.A."/>
            <person name="Tang H."/>
            <person name="Rombauts S."/>
            <person name="Zhao P.X."/>
            <person name="Zhou P."/>
            <person name="Barbe V."/>
            <person name="Bardou P."/>
            <person name="Bechner M."/>
            <person name="Bellec A."/>
            <person name="Berger A."/>
            <person name="Berges H."/>
            <person name="Bidwell S."/>
            <person name="Bisseling T."/>
            <person name="Choisne N."/>
            <person name="Couloux A."/>
            <person name="Denny R."/>
            <person name="Deshpande S."/>
            <person name="Dai X."/>
            <person name="Doyle J.J."/>
            <person name="Dudez A.M."/>
            <person name="Farmer A.D."/>
            <person name="Fouteau S."/>
            <person name="Franken C."/>
            <person name="Gibelin C."/>
            <person name="Gish J."/>
            <person name="Goldstein S."/>
            <person name="Gonzalez A.J."/>
            <person name="Green P.J."/>
            <person name="Hallab A."/>
            <person name="Hartog M."/>
            <person name="Hua A."/>
            <person name="Humphray S.J."/>
            <person name="Jeong D.H."/>
            <person name="Jing Y."/>
            <person name="Jocker A."/>
            <person name="Kenton S.M."/>
            <person name="Kim D.J."/>
            <person name="Klee K."/>
            <person name="Lai H."/>
            <person name="Lang C."/>
            <person name="Lin S."/>
            <person name="Macmil S.L."/>
            <person name="Magdelenat G."/>
            <person name="Matthews L."/>
            <person name="McCorrison J."/>
            <person name="Monaghan E.L."/>
            <person name="Mun J.H."/>
            <person name="Najar F.Z."/>
            <person name="Nicholson C."/>
            <person name="Noirot C."/>
            <person name="O'Bleness M."/>
            <person name="Paule C.R."/>
            <person name="Poulain J."/>
            <person name="Prion F."/>
            <person name="Qin B."/>
            <person name="Qu C."/>
            <person name="Retzel E.F."/>
            <person name="Riddle C."/>
            <person name="Sallet E."/>
            <person name="Samain S."/>
            <person name="Samson N."/>
            <person name="Sanders I."/>
            <person name="Saurat O."/>
            <person name="Scarpelli C."/>
            <person name="Schiex T."/>
            <person name="Segurens B."/>
            <person name="Severin A.J."/>
            <person name="Sherrier D.J."/>
            <person name="Shi R."/>
            <person name="Sims S."/>
            <person name="Singer S.R."/>
            <person name="Sinharoy S."/>
            <person name="Sterck L."/>
            <person name="Viollet A."/>
            <person name="Wang B.B."/>
            <person name="Wang K."/>
            <person name="Wang M."/>
            <person name="Wang X."/>
            <person name="Warfsmann J."/>
            <person name="Weissenbach J."/>
            <person name="White D.D."/>
            <person name="White J.D."/>
            <person name="Wiley G.B."/>
            <person name="Wincker P."/>
            <person name="Xing Y."/>
            <person name="Yang L."/>
            <person name="Yao Z."/>
            <person name="Ying F."/>
            <person name="Zhai J."/>
            <person name="Zhou L."/>
            <person name="Zuber A."/>
            <person name="Denarie J."/>
            <person name="Dixon R.A."/>
            <person name="May G.D."/>
            <person name="Schwartz D.C."/>
            <person name="Rogers J."/>
            <person name="Quetier F."/>
            <person name="Town C.D."/>
            <person name="Roe B.A."/>
        </authorList>
    </citation>
    <scope>NUCLEOTIDE SEQUENCE [LARGE SCALE GENOMIC DNA]</scope>
    <source>
        <strain evidence="1">A17</strain>
        <strain evidence="3 4">cv. Jemalong A17</strain>
    </source>
</reference>
<dbReference type="EMBL" id="CM001217">
    <property type="protein sequence ID" value="AES62647.1"/>
    <property type="molecule type" value="Genomic_DNA"/>
</dbReference>
<name>G7ID57_MEDTR</name>
<dbReference type="Proteomes" id="UP000002051">
    <property type="component" value="Unassembled WGS sequence"/>
</dbReference>
<protein>
    <submittedName>
        <fullName evidence="1 3">Uncharacterized protein</fullName>
    </submittedName>
</protein>
<dbReference type="EMBL" id="PSQE01000001">
    <property type="protein sequence ID" value="RHN81937.1"/>
    <property type="molecule type" value="Genomic_DNA"/>
</dbReference>
<evidence type="ECO:0000313" key="5">
    <source>
        <dbReference type="Proteomes" id="UP000265566"/>
    </source>
</evidence>
<evidence type="ECO:0000313" key="1">
    <source>
        <dbReference type="EMBL" id="AES62647.1"/>
    </source>
</evidence>
<dbReference type="Proteomes" id="UP000265566">
    <property type="component" value="Chromosome 1"/>
</dbReference>
<reference evidence="5" key="4">
    <citation type="journal article" date="2018" name="Nat. Plants">
        <title>Whole-genome landscape of Medicago truncatula symbiotic genes.</title>
        <authorList>
            <person name="Pecrix Y."/>
            <person name="Staton S.E."/>
            <person name="Sallet E."/>
            <person name="Lelandais-Briere C."/>
            <person name="Moreau S."/>
            <person name="Carrere S."/>
            <person name="Blein T."/>
            <person name="Jardinaud M.F."/>
            <person name="Latrasse D."/>
            <person name="Zouine M."/>
            <person name="Zahm M."/>
            <person name="Kreplak J."/>
            <person name="Mayjonade B."/>
            <person name="Satge C."/>
            <person name="Perez M."/>
            <person name="Cauet S."/>
            <person name="Marande W."/>
            <person name="Chantry-Darmon C."/>
            <person name="Lopez-Roques C."/>
            <person name="Bouchez O."/>
            <person name="Berard A."/>
            <person name="Debelle F."/>
            <person name="Munos S."/>
            <person name="Bendahmane A."/>
            <person name="Berges H."/>
            <person name="Niebel A."/>
            <person name="Buitink J."/>
            <person name="Frugier F."/>
            <person name="Benhamed M."/>
            <person name="Crespi M."/>
            <person name="Gouzy J."/>
            <person name="Gamas P."/>
        </authorList>
    </citation>
    <scope>NUCLEOTIDE SEQUENCE [LARGE SCALE GENOMIC DNA]</scope>
    <source>
        <strain evidence="5">cv. Jemalong A17</strain>
    </source>
</reference>
<dbReference type="Gramene" id="rna6037">
    <property type="protein sequence ID" value="RHN81937.1"/>
    <property type="gene ID" value="gene6037"/>
</dbReference>
<reference evidence="3" key="3">
    <citation type="submission" date="2015-04" db="UniProtKB">
        <authorList>
            <consortium name="EnsemblPlants"/>
        </authorList>
    </citation>
    <scope>IDENTIFICATION</scope>
    <source>
        <strain evidence="3">cv. Jemalong A17</strain>
    </source>
</reference>
<evidence type="ECO:0000313" key="2">
    <source>
        <dbReference type="EMBL" id="RHN81937.1"/>
    </source>
</evidence>
<sequence>MAFGSYRTKLTQLLERIVSLSRPLDGIIVLNVDDSVCCSVSTWGFVNLIYDHRGDFLNDYYNSNGDLSIIHAEILFLFCGLQLCCDIGYKKVAYFFRRNSCVLILLRAI</sequence>
<evidence type="ECO:0000313" key="3">
    <source>
        <dbReference type="EnsemblPlants" id="AES62647"/>
    </source>
</evidence>
<dbReference type="PaxDb" id="3880-AES62647"/>
<gene>
    <name evidence="1" type="ordered locus">MTR_1g102480</name>
    <name evidence="2" type="ORF">MtrunA17_Chr1g0204451</name>
</gene>
<keyword evidence="4" id="KW-1185">Reference proteome</keyword>
<organism evidence="1 4">
    <name type="scientific">Medicago truncatula</name>
    <name type="common">Barrel medic</name>
    <name type="synonym">Medicago tribuloides</name>
    <dbReference type="NCBI Taxonomy" id="3880"/>
    <lineage>
        <taxon>Eukaryota</taxon>
        <taxon>Viridiplantae</taxon>
        <taxon>Streptophyta</taxon>
        <taxon>Embryophyta</taxon>
        <taxon>Tracheophyta</taxon>
        <taxon>Spermatophyta</taxon>
        <taxon>Magnoliopsida</taxon>
        <taxon>eudicotyledons</taxon>
        <taxon>Gunneridae</taxon>
        <taxon>Pentapetalae</taxon>
        <taxon>rosids</taxon>
        <taxon>fabids</taxon>
        <taxon>Fabales</taxon>
        <taxon>Fabaceae</taxon>
        <taxon>Papilionoideae</taxon>
        <taxon>50 kb inversion clade</taxon>
        <taxon>NPAAA clade</taxon>
        <taxon>Hologalegina</taxon>
        <taxon>IRL clade</taxon>
        <taxon>Trifolieae</taxon>
        <taxon>Medicago</taxon>
    </lineage>
</organism>
<reference evidence="1 4" key="2">
    <citation type="journal article" date="2014" name="BMC Genomics">
        <title>An improved genome release (version Mt4.0) for the model legume Medicago truncatula.</title>
        <authorList>
            <person name="Tang H."/>
            <person name="Krishnakumar V."/>
            <person name="Bidwell S."/>
            <person name="Rosen B."/>
            <person name="Chan A."/>
            <person name="Zhou S."/>
            <person name="Gentzbittel L."/>
            <person name="Childs K.L."/>
            <person name="Yandell M."/>
            <person name="Gundlach H."/>
            <person name="Mayer K.F."/>
            <person name="Schwartz D.C."/>
            <person name="Town C.D."/>
        </authorList>
    </citation>
    <scope>GENOME REANNOTATION</scope>
    <source>
        <strain evidence="3 4">cv. Jemalong A17</strain>
    </source>
</reference>
<proteinExistence type="predicted"/>
<dbReference type="EnsemblPlants" id="AES62647">
    <property type="protein sequence ID" value="AES62647"/>
    <property type="gene ID" value="MTR_1g102480"/>
</dbReference>
<accession>G7ID57</accession>
<evidence type="ECO:0000313" key="4">
    <source>
        <dbReference type="Proteomes" id="UP000002051"/>
    </source>
</evidence>
<dbReference type="HOGENOM" id="CLU_2187804_0_0_1"/>
<reference evidence="2" key="5">
    <citation type="journal article" date="2018" name="Nat. Plants">
        <title>Whole-genome landscape of Medicago truncatula symbiotic genes.</title>
        <authorList>
            <person name="Pecrix Y."/>
            <person name="Gamas P."/>
            <person name="Carrere S."/>
        </authorList>
    </citation>
    <scope>NUCLEOTIDE SEQUENCE</scope>
    <source>
        <tissue evidence="2">Leaves</tissue>
    </source>
</reference>
<dbReference type="AlphaFoldDB" id="G7ID57"/>